<accession>A0A1H7Y3R9</accession>
<dbReference type="AlphaFoldDB" id="A0A1H7Y3R9"/>
<keyword evidence="2" id="KW-1185">Reference proteome</keyword>
<dbReference type="Proteomes" id="UP000199206">
    <property type="component" value="Unassembled WGS sequence"/>
</dbReference>
<protein>
    <submittedName>
        <fullName evidence="1">Uncharacterized protein</fullName>
    </submittedName>
</protein>
<evidence type="ECO:0000313" key="1">
    <source>
        <dbReference type="EMBL" id="SEM40524.1"/>
    </source>
</evidence>
<sequence length="47" mass="5497">MASEDYDTYVWQTEKLFVVFKSQIGGRKWNLTYRLPTTSSVEHVDGL</sequence>
<name>A0A1H7Y3R9_9SPHN</name>
<evidence type="ECO:0000313" key="2">
    <source>
        <dbReference type="Proteomes" id="UP000199206"/>
    </source>
</evidence>
<dbReference type="EMBL" id="FOCF01000001">
    <property type="protein sequence ID" value="SEM40524.1"/>
    <property type="molecule type" value="Genomic_DNA"/>
</dbReference>
<gene>
    <name evidence="1" type="ORF">SAMN05192583_0071</name>
</gene>
<proteinExistence type="predicted"/>
<organism evidence="1 2">
    <name type="scientific">Sphingomonas gellani</name>
    <dbReference type="NCBI Taxonomy" id="1166340"/>
    <lineage>
        <taxon>Bacteria</taxon>
        <taxon>Pseudomonadati</taxon>
        <taxon>Pseudomonadota</taxon>
        <taxon>Alphaproteobacteria</taxon>
        <taxon>Sphingomonadales</taxon>
        <taxon>Sphingomonadaceae</taxon>
        <taxon>Sphingomonas</taxon>
    </lineage>
</organism>
<reference evidence="2" key="1">
    <citation type="submission" date="2016-10" db="EMBL/GenBank/DDBJ databases">
        <authorList>
            <person name="Varghese N."/>
            <person name="Submissions S."/>
        </authorList>
    </citation>
    <scope>NUCLEOTIDE SEQUENCE [LARGE SCALE GENOMIC DNA]</scope>
    <source>
        <strain evidence="2">S6-262</strain>
    </source>
</reference>